<dbReference type="GO" id="GO:0008236">
    <property type="term" value="F:serine-type peptidase activity"/>
    <property type="evidence" value="ECO:0007669"/>
    <property type="project" value="UniProtKB-KW"/>
</dbReference>
<keyword evidence="4" id="KW-0720">Serine protease</keyword>
<dbReference type="GO" id="GO:0004175">
    <property type="term" value="F:endopeptidase activity"/>
    <property type="evidence" value="ECO:0007669"/>
    <property type="project" value="TreeGrafter"/>
</dbReference>
<dbReference type="InterPro" id="IPR029045">
    <property type="entry name" value="ClpP/crotonase-like_dom_sf"/>
</dbReference>
<name>A0AAU9EPX0_9BACT</name>
<dbReference type="Gene3D" id="3.90.226.10">
    <property type="entry name" value="2-enoyl-CoA Hydratase, Chain A, domain 1"/>
    <property type="match status" value="1"/>
</dbReference>
<dbReference type="PANTHER" id="PTHR32060:SF22">
    <property type="entry name" value="CARBOXYL-TERMINAL-PROCESSING PEPTIDASE 3, CHLOROPLASTIC"/>
    <property type="match status" value="1"/>
</dbReference>
<organism evidence="7 8">
    <name type="scientific">Desulfoferula mesophila</name>
    <dbReference type="NCBI Taxonomy" id="3058419"/>
    <lineage>
        <taxon>Bacteria</taxon>
        <taxon>Pseudomonadati</taxon>
        <taxon>Thermodesulfobacteriota</taxon>
        <taxon>Desulfarculia</taxon>
        <taxon>Desulfarculales</taxon>
        <taxon>Desulfarculaceae</taxon>
        <taxon>Desulfoferula</taxon>
    </lineage>
</organism>
<evidence type="ECO:0000256" key="1">
    <source>
        <dbReference type="ARBA" id="ARBA00009179"/>
    </source>
</evidence>
<evidence type="ECO:0000313" key="8">
    <source>
        <dbReference type="Proteomes" id="UP001366166"/>
    </source>
</evidence>
<evidence type="ECO:0000256" key="4">
    <source>
        <dbReference type="ARBA" id="ARBA00022825"/>
    </source>
</evidence>
<dbReference type="EMBL" id="AP028679">
    <property type="protein sequence ID" value="BEQ17069.1"/>
    <property type="molecule type" value="Genomic_DNA"/>
</dbReference>
<dbReference type="Proteomes" id="UP001366166">
    <property type="component" value="Chromosome"/>
</dbReference>
<feature type="region of interest" description="Disordered" evidence="5">
    <location>
        <begin position="346"/>
        <end position="367"/>
    </location>
</feature>
<dbReference type="InterPro" id="IPR004447">
    <property type="entry name" value="Peptidase_S41A"/>
</dbReference>
<dbReference type="Pfam" id="PF03572">
    <property type="entry name" value="Peptidase_S41"/>
    <property type="match status" value="1"/>
</dbReference>
<dbReference type="InterPro" id="IPR036034">
    <property type="entry name" value="PDZ_sf"/>
</dbReference>
<feature type="domain" description="PDZ" evidence="6">
    <location>
        <begin position="23"/>
        <end position="92"/>
    </location>
</feature>
<sequence>MRQALRRYLEGLDPYSTYLSPREYEAHKNSGKAGYSGVGMDVYREPSGALVCLPHPGSPAEKAGIHSGDRLVSVDGRQVAGLSLLAVGDLVRGPVGSRVSLVLRTPQGERRVRLQRRALDNTAVSHSRRPGLLLVRVLRFDSSTPDLLRQALAQAKRGDKLVIDLRSCRGGSLFAGVDAADLLLPLGKTIVTLRRREESKTYRSRQAPLKLEGPLFLWQDRYTASSAELMIAALVQNQVARSVGTVSFGKASTQKVFPLQDGSALVLTDGQLLAPDGHTWNHKGLRPSLPLPGENPGLAQYLAATTGPAPGPRVAACPGPGQRRGPGHLFEKGGPPARCLGHQLLRLPGHAPRQRPGRAGTDPGLCR</sequence>
<comment type="similarity">
    <text evidence="1">Belongs to the peptidase S41A family.</text>
</comment>
<dbReference type="AlphaFoldDB" id="A0AAU9EPX0"/>
<dbReference type="SUPFAM" id="SSF50156">
    <property type="entry name" value="PDZ domain-like"/>
    <property type="match status" value="1"/>
</dbReference>
<dbReference type="SUPFAM" id="SSF52096">
    <property type="entry name" value="ClpP/crotonase"/>
    <property type="match status" value="1"/>
</dbReference>
<dbReference type="SMART" id="SM00245">
    <property type="entry name" value="TSPc"/>
    <property type="match status" value="1"/>
</dbReference>
<accession>A0AAU9EPX0</accession>
<protein>
    <submittedName>
        <fullName evidence="7">Peptidase</fullName>
    </submittedName>
</protein>
<dbReference type="PANTHER" id="PTHR32060">
    <property type="entry name" value="TAIL-SPECIFIC PROTEASE"/>
    <property type="match status" value="1"/>
</dbReference>
<proteinExistence type="inferred from homology"/>
<dbReference type="InterPro" id="IPR005151">
    <property type="entry name" value="Tail-specific_protease"/>
</dbReference>
<dbReference type="Gene3D" id="3.30.750.44">
    <property type="match status" value="1"/>
</dbReference>
<dbReference type="CDD" id="cd07560">
    <property type="entry name" value="Peptidase_S41_CPP"/>
    <property type="match status" value="1"/>
</dbReference>
<evidence type="ECO:0000256" key="3">
    <source>
        <dbReference type="ARBA" id="ARBA00022801"/>
    </source>
</evidence>
<dbReference type="PROSITE" id="PS50106">
    <property type="entry name" value="PDZ"/>
    <property type="match status" value="1"/>
</dbReference>
<evidence type="ECO:0000256" key="5">
    <source>
        <dbReference type="SAM" id="MobiDB-lite"/>
    </source>
</evidence>
<dbReference type="InterPro" id="IPR041489">
    <property type="entry name" value="PDZ_6"/>
</dbReference>
<keyword evidence="8" id="KW-1185">Reference proteome</keyword>
<gene>
    <name evidence="7" type="ORF">FAK_41350</name>
</gene>
<dbReference type="SMART" id="SM00228">
    <property type="entry name" value="PDZ"/>
    <property type="match status" value="1"/>
</dbReference>
<keyword evidence="2" id="KW-0645">Protease</keyword>
<dbReference type="GO" id="GO:0006508">
    <property type="term" value="P:proteolysis"/>
    <property type="evidence" value="ECO:0007669"/>
    <property type="project" value="UniProtKB-KW"/>
</dbReference>
<evidence type="ECO:0000256" key="2">
    <source>
        <dbReference type="ARBA" id="ARBA00022670"/>
    </source>
</evidence>
<dbReference type="RefSeq" id="WP_338606680.1">
    <property type="nucleotide sequence ID" value="NZ_AP028679.1"/>
</dbReference>
<dbReference type="InterPro" id="IPR001478">
    <property type="entry name" value="PDZ"/>
</dbReference>
<dbReference type="CDD" id="cd06782">
    <property type="entry name" value="cpPDZ_CPP-like"/>
    <property type="match status" value="1"/>
</dbReference>
<evidence type="ECO:0000313" key="7">
    <source>
        <dbReference type="EMBL" id="BEQ17069.1"/>
    </source>
</evidence>
<reference evidence="8" key="1">
    <citation type="journal article" date="2023" name="Arch. Microbiol.">
        <title>Desulfoferula mesophilus gen. nov. sp. nov., a mesophilic sulfate-reducing bacterium isolated from a brackish lake sediment.</title>
        <authorList>
            <person name="Watanabe T."/>
            <person name="Yabe T."/>
            <person name="Tsuji J.M."/>
            <person name="Fukui M."/>
        </authorList>
    </citation>
    <scope>NUCLEOTIDE SEQUENCE [LARGE SCALE GENOMIC DNA]</scope>
    <source>
        <strain evidence="8">12FAK</strain>
    </source>
</reference>
<keyword evidence="3" id="KW-0378">Hydrolase</keyword>
<evidence type="ECO:0000259" key="6">
    <source>
        <dbReference type="PROSITE" id="PS50106"/>
    </source>
</evidence>
<dbReference type="Gene3D" id="2.30.42.10">
    <property type="match status" value="1"/>
</dbReference>
<dbReference type="Pfam" id="PF17820">
    <property type="entry name" value="PDZ_6"/>
    <property type="match status" value="1"/>
</dbReference>
<dbReference type="KEGG" id="dmp:FAK_41350"/>